<evidence type="ECO:0000313" key="2">
    <source>
        <dbReference type="EMBL" id="SCB59867.1"/>
    </source>
</evidence>
<feature type="region of interest" description="Disordered" evidence="1">
    <location>
        <begin position="50"/>
        <end position="84"/>
    </location>
</feature>
<sequence length="235" mass="24541">MKGLAKKTGASKKRLCKGWNIVLGKVSRLIISASFVALLAGCNSLGIGGDSKPEAAPTQPNGNAQIMPLAPANPSSNNPSIGTAKTAQGAVAPVVQGACPQIFLRDQDAIFRTYAKGKKDDPQQIVFQASFGDYTRQCTLNDTALTMTVVAQLRLITGPAGNPGPVTLPVRVTILDGENVLYSEVTKFPTEIPAGSPGTQVIFRKEGIQIPVGAGALVRVNIGFETQPAKSKKSS</sequence>
<name>A0A1C3Y5U5_9HYPH</name>
<dbReference type="AlphaFoldDB" id="A0A1C3Y5U5"/>
<organism evidence="2 3">
    <name type="scientific">Rhizobium aethiopicum</name>
    <dbReference type="NCBI Taxonomy" id="1138170"/>
    <lineage>
        <taxon>Bacteria</taxon>
        <taxon>Pseudomonadati</taxon>
        <taxon>Pseudomonadota</taxon>
        <taxon>Alphaproteobacteria</taxon>
        <taxon>Hyphomicrobiales</taxon>
        <taxon>Rhizobiaceae</taxon>
        <taxon>Rhizobium/Agrobacterium group</taxon>
        <taxon>Rhizobium</taxon>
    </lineage>
</organism>
<protein>
    <recommendedName>
        <fullName evidence="4">Lipoprotein</fullName>
    </recommendedName>
</protein>
<feature type="compositionally biased region" description="Low complexity" evidence="1">
    <location>
        <begin position="70"/>
        <end position="80"/>
    </location>
</feature>
<reference evidence="2 3" key="1">
    <citation type="submission" date="2016-08" db="EMBL/GenBank/DDBJ databases">
        <authorList>
            <person name="Seilhamer J.J."/>
        </authorList>
    </citation>
    <scope>NUCLEOTIDE SEQUENCE [LARGE SCALE GENOMIC DNA]</scope>
    <source>
        <strain evidence="2 3">HBR26</strain>
    </source>
</reference>
<gene>
    <name evidence="2" type="ORF">GA0061105_108224</name>
</gene>
<dbReference type="EMBL" id="FMAJ01000008">
    <property type="protein sequence ID" value="SCB59867.1"/>
    <property type="molecule type" value="Genomic_DNA"/>
</dbReference>
<proteinExistence type="predicted"/>
<dbReference type="STRING" id="1138170.GA0061105_108224"/>
<evidence type="ECO:0008006" key="4">
    <source>
        <dbReference type="Google" id="ProtNLM"/>
    </source>
</evidence>
<evidence type="ECO:0000313" key="3">
    <source>
        <dbReference type="Proteomes" id="UP000198723"/>
    </source>
</evidence>
<evidence type="ECO:0000256" key="1">
    <source>
        <dbReference type="SAM" id="MobiDB-lite"/>
    </source>
</evidence>
<accession>A0A1C3Y5U5</accession>
<dbReference type="Proteomes" id="UP000198723">
    <property type="component" value="Unassembled WGS sequence"/>
</dbReference>